<proteinExistence type="predicted"/>
<gene>
    <name evidence="1" type="ORF">Acor_72430</name>
</gene>
<evidence type="ECO:0000313" key="2">
    <source>
        <dbReference type="Proteomes" id="UP000334990"/>
    </source>
</evidence>
<keyword evidence="2" id="KW-1185">Reference proteome</keyword>
<sequence>MGVPKFLAFFGGEGREFGRGGSVDGWMAVQEAAEPGGRAGVGRRGGGEWDIWCRGWVP</sequence>
<accession>A0A5M3W7Y8</accession>
<dbReference type="AlphaFoldDB" id="A0A5M3W7Y8"/>
<comment type="caution">
    <text evidence="1">The sequence shown here is derived from an EMBL/GenBank/DDBJ whole genome shotgun (WGS) entry which is preliminary data.</text>
</comment>
<name>A0A5M3W7Y8_9ACTN</name>
<evidence type="ECO:0000313" key="1">
    <source>
        <dbReference type="EMBL" id="GES05175.1"/>
    </source>
</evidence>
<protein>
    <submittedName>
        <fullName evidence="1">Uncharacterized protein</fullName>
    </submittedName>
</protein>
<organism evidence="1 2">
    <name type="scientific">Acrocarpospora corrugata</name>
    <dbReference type="NCBI Taxonomy" id="35763"/>
    <lineage>
        <taxon>Bacteria</taxon>
        <taxon>Bacillati</taxon>
        <taxon>Actinomycetota</taxon>
        <taxon>Actinomycetes</taxon>
        <taxon>Streptosporangiales</taxon>
        <taxon>Streptosporangiaceae</taxon>
        <taxon>Acrocarpospora</taxon>
    </lineage>
</organism>
<dbReference type="EMBL" id="BLAD01000094">
    <property type="protein sequence ID" value="GES05175.1"/>
    <property type="molecule type" value="Genomic_DNA"/>
</dbReference>
<reference evidence="1 2" key="1">
    <citation type="submission" date="2019-10" db="EMBL/GenBank/DDBJ databases">
        <title>Whole genome shotgun sequence of Acrocarpospora corrugata NBRC 13972.</title>
        <authorList>
            <person name="Ichikawa N."/>
            <person name="Kimura A."/>
            <person name="Kitahashi Y."/>
            <person name="Komaki H."/>
            <person name="Oguchi A."/>
        </authorList>
    </citation>
    <scope>NUCLEOTIDE SEQUENCE [LARGE SCALE GENOMIC DNA]</scope>
    <source>
        <strain evidence="1 2">NBRC 13972</strain>
    </source>
</reference>
<dbReference type="Proteomes" id="UP000334990">
    <property type="component" value="Unassembled WGS sequence"/>
</dbReference>